<protein>
    <submittedName>
        <fullName evidence="2">Uncharacterized protein</fullName>
    </submittedName>
</protein>
<keyword evidence="1" id="KW-1133">Transmembrane helix</keyword>
<accession>D2TVY5</accession>
<dbReference type="AlphaFoldDB" id="D2TVY5"/>
<gene>
    <name evidence="2" type="ORF">ARN_01910</name>
</gene>
<keyword evidence="1" id="KW-0812">Transmembrane</keyword>
<evidence type="ECO:0000256" key="1">
    <source>
        <dbReference type="SAM" id="Phobius"/>
    </source>
</evidence>
<proteinExistence type="predicted"/>
<organism evidence="2">
    <name type="scientific">Arsenophonus nasoniae</name>
    <name type="common">son-killer infecting Nasonia vitripennis</name>
    <dbReference type="NCBI Taxonomy" id="638"/>
    <lineage>
        <taxon>Bacteria</taxon>
        <taxon>Pseudomonadati</taxon>
        <taxon>Pseudomonadota</taxon>
        <taxon>Gammaproteobacteria</taxon>
        <taxon>Enterobacterales</taxon>
        <taxon>Morganellaceae</taxon>
        <taxon>Arsenophonus</taxon>
    </lineage>
</organism>
<evidence type="ECO:0000313" key="2">
    <source>
        <dbReference type="EMBL" id="CBA71515.1"/>
    </source>
</evidence>
<reference evidence="2" key="1">
    <citation type="journal article" date="2010" name="Insect Mol. Biol.">
        <title>The draft genome sequence of Arsenophonus nasoniae, son-killer bacterium of Nasonia vitripennis, reveals genes associated with virulence and symbiosis.</title>
        <authorList>
            <person name="Wilkes T."/>
            <person name="Darby A.C."/>
            <person name="Choi J."/>
            <person name="Colborne J.K."/>
            <person name="Werren J.H."/>
            <person name="Hurst G.D.D."/>
        </authorList>
    </citation>
    <scope>NUCLEOTIDE SEQUENCE</scope>
</reference>
<sequence>MYFLKDFIETKIRQILNFIVTIIMITIMLRSLFYKYTIWKDIINFFLIKEIKMTLKFSIISNNI</sequence>
<dbReference type="EMBL" id="FN545154">
    <property type="protein sequence ID" value="CBA71515.1"/>
    <property type="molecule type" value="Genomic_DNA"/>
</dbReference>
<name>D2TVY5_9GAMM</name>
<keyword evidence="1" id="KW-0472">Membrane</keyword>
<feature type="transmembrane region" description="Helical" evidence="1">
    <location>
        <begin position="12"/>
        <end position="33"/>
    </location>
</feature>